<dbReference type="InterPro" id="IPR029063">
    <property type="entry name" value="SAM-dependent_MTases_sf"/>
</dbReference>
<dbReference type="EMBL" id="CABVOU010000027">
    <property type="protein sequence ID" value="VVZ95275.1"/>
    <property type="molecule type" value="Genomic_DNA"/>
</dbReference>
<dbReference type="Pfam" id="PF08241">
    <property type="entry name" value="Methyltransf_11"/>
    <property type="match status" value="1"/>
</dbReference>
<dbReference type="Gene3D" id="3.40.50.150">
    <property type="entry name" value="Vaccinia Virus protein VP39"/>
    <property type="match status" value="1"/>
</dbReference>
<evidence type="ECO:0000313" key="3">
    <source>
        <dbReference type="Proteomes" id="UP000326725"/>
    </source>
</evidence>
<protein>
    <recommendedName>
        <fullName evidence="1">Methyltransferase type 11 domain-containing protein</fullName>
    </recommendedName>
</protein>
<dbReference type="Proteomes" id="UP000326725">
    <property type="component" value="Unassembled WGS sequence"/>
</dbReference>
<organism evidence="2 3">
    <name type="scientific">Halomonas lysinitropha</name>
    <dbReference type="NCBI Taxonomy" id="2607506"/>
    <lineage>
        <taxon>Bacteria</taxon>
        <taxon>Pseudomonadati</taxon>
        <taxon>Pseudomonadota</taxon>
        <taxon>Gammaproteobacteria</taxon>
        <taxon>Oceanospirillales</taxon>
        <taxon>Halomonadaceae</taxon>
        <taxon>Halomonas</taxon>
    </lineage>
</organism>
<dbReference type="InterPro" id="IPR013216">
    <property type="entry name" value="Methyltransf_11"/>
</dbReference>
<reference evidence="2 3" key="1">
    <citation type="submission" date="2019-09" db="EMBL/GenBank/DDBJ databases">
        <authorList>
            <person name="Criscuolo A."/>
        </authorList>
    </citation>
    <scope>NUCLEOTIDE SEQUENCE [LARGE SCALE GENOMIC DNA]</scope>
    <source>
        <strain evidence="3">3(2)</strain>
    </source>
</reference>
<name>A0A5K1I1A8_9GAMM</name>
<gene>
    <name evidence="2" type="ORF">HALO32_01340</name>
</gene>
<feature type="domain" description="Methyltransferase type 11" evidence="1">
    <location>
        <begin position="88"/>
        <end position="130"/>
    </location>
</feature>
<keyword evidence="3" id="KW-1185">Reference proteome</keyword>
<dbReference type="GO" id="GO:0008757">
    <property type="term" value="F:S-adenosylmethionine-dependent methyltransferase activity"/>
    <property type="evidence" value="ECO:0007669"/>
    <property type="project" value="InterPro"/>
</dbReference>
<evidence type="ECO:0000313" key="2">
    <source>
        <dbReference type="EMBL" id="VVZ95275.1"/>
    </source>
</evidence>
<evidence type="ECO:0000259" key="1">
    <source>
        <dbReference type="Pfam" id="PF08241"/>
    </source>
</evidence>
<proteinExistence type="predicted"/>
<accession>A0A5K1I1A8</accession>
<sequence length="241" mass="26742">MEDYTTLFDKRGTAYDSAMQAFPEARREEFEQLVARAALKPGMRVADVPAGGGYLKRYLPEGCEWWSHEPCESFTNHGTSSSGRPLLPLPWAEASVDVAVSLAGVHHLEDKRPLFEELKRVVRPGGHLVLSDVAKGSAVAGFLDDYVGAHNSTGHEGVYLDSHTLDHLIEAGWSILACDQVDFHWRFDDSESMAAFCHQLFDLHNNIATTCRAIETRLGRERLSDGTTGLRWSLMTIVAAR</sequence>
<dbReference type="SUPFAM" id="SSF53335">
    <property type="entry name" value="S-adenosyl-L-methionine-dependent methyltransferases"/>
    <property type="match status" value="1"/>
</dbReference>
<dbReference type="AlphaFoldDB" id="A0A5K1I1A8"/>
<dbReference type="RefSeq" id="WP_151442988.1">
    <property type="nucleotide sequence ID" value="NZ_CABVOU010000027.1"/>
</dbReference>
<dbReference type="CDD" id="cd02440">
    <property type="entry name" value="AdoMet_MTases"/>
    <property type="match status" value="1"/>
</dbReference>